<gene>
    <name evidence="3" type="ORF">SAMN05216266_105182</name>
</gene>
<evidence type="ECO:0000313" key="4">
    <source>
        <dbReference type="Proteomes" id="UP000243799"/>
    </source>
</evidence>
<keyword evidence="4" id="KW-1185">Reference proteome</keyword>
<evidence type="ECO:0000256" key="1">
    <source>
        <dbReference type="ARBA" id="ARBA00023002"/>
    </source>
</evidence>
<dbReference type="PANTHER" id="PTHR35176">
    <property type="entry name" value="HEME OXYGENASE HI_0854-RELATED"/>
    <property type="match status" value="1"/>
</dbReference>
<reference evidence="4" key="1">
    <citation type="submission" date="2016-10" db="EMBL/GenBank/DDBJ databases">
        <authorList>
            <person name="Varghese N."/>
            <person name="Submissions S."/>
        </authorList>
    </citation>
    <scope>NUCLEOTIDE SEQUENCE [LARGE SCALE GENOMIC DNA]</scope>
    <source>
        <strain evidence="4">CGMCC 4.3568</strain>
    </source>
</reference>
<dbReference type="Pfam" id="PF01243">
    <property type="entry name" value="PNPOx_N"/>
    <property type="match status" value="1"/>
</dbReference>
<dbReference type="GO" id="GO:0005829">
    <property type="term" value="C:cytosol"/>
    <property type="evidence" value="ECO:0007669"/>
    <property type="project" value="TreeGrafter"/>
</dbReference>
<dbReference type="InterPro" id="IPR011576">
    <property type="entry name" value="Pyridox_Oxase_N"/>
</dbReference>
<dbReference type="Gene3D" id="2.30.110.10">
    <property type="entry name" value="Electron Transport, Fmn-binding Protein, Chain A"/>
    <property type="match status" value="1"/>
</dbReference>
<dbReference type="InterPro" id="IPR052019">
    <property type="entry name" value="F420H2_bilvrd_red/Heme_oxyg"/>
</dbReference>
<organism evidence="3 4">
    <name type="scientific">Amycolatopsis marina</name>
    <dbReference type="NCBI Taxonomy" id="490629"/>
    <lineage>
        <taxon>Bacteria</taxon>
        <taxon>Bacillati</taxon>
        <taxon>Actinomycetota</taxon>
        <taxon>Actinomycetes</taxon>
        <taxon>Pseudonocardiales</taxon>
        <taxon>Pseudonocardiaceae</taxon>
        <taxon>Amycolatopsis</taxon>
    </lineage>
</organism>
<dbReference type="Proteomes" id="UP000243799">
    <property type="component" value="Unassembled WGS sequence"/>
</dbReference>
<sequence>MTPDEIDAYLTEERMCRVATINEHGPHLTALWFVWHDQAVWIYSITGSQRWVDISRDPRVAVLMDSGHDYFELRGVEITGTAEVVGEVPRVGESCPELHEPERLIARKYFDTDQMPYDERHAWLRITPGKIASWSFRKMVDQG</sequence>
<protein>
    <submittedName>
        <fullName evidence="3">Pyridoxamine 5'-phosphate oxidase</fullName>
    </submittedName>
</protein>
<keyword evidence="1" id="KW-0560">Oxidoreductase</keyword>
<dbReference type="InterPro" id="IPR012349">
    <property type="entry name" value="Split_barrel_FMN-bd"/>
</dbReference>
<evidence type="ECO:0000259" key="2">
    <source>
        <dbReference type="Pfam" id="PF01243"/>
    </source>
</evidence>
<dbReference type="GO" id="GO:0070967">
    <property type="term" value="F:coenzyme F420 binding"/>
    <property type="evidence" value="ECO:0007669"/>
    <property type="project" value="TreeGrafter"/>
</dbReference>
<feature type="domain" description="Pyridoxamine 5'-phosphate oxidase N-terminal" evidence="2">
    <location>
        <begin position="3"/>
        <end position="134"/>
    </location>
</feature>
<evidence type="ECO:0000313" key="3">
    <source>
        <dbReference type="EMBL" id="SFB14139.1"/>
    </source>
</evidence>
<dbReference type="STRING" id="490629.SAMN05216266_105182"/>
<dbReference type="SUPFAM" id="SSF50475">
    <property type="entry name" value="FMN-binding split barrel"/>
    <property type="match status" value="1"/>
</dbReference>
<dbReference type="PANTHER" id="PTHR35176:SF6">
    <property type="entry name" value="HEME OXYGENASE HI_0854-RELATED"/>
    <property type="match status" value="1"/>
</dbReference>
<name>A0A1I0YL73_9PSEU</name>
<accession>A0A1I0YL73</accession>
<dbReference type="GO" id="GO:0016627">
    <property type="term" value="F:oxidoreductase activity, acting on the CH-CH group of donors"/>
    <property type="evidence" value="ECO:0007669"/>
    <property type="project" value="TreeGrafter"/>
</dbReference>
<dbReference type="EMBL" id="FOKG01000005">
    <property type="protein sequence ID" value="SFB14139.1"/>
    <property type="molecule type" value="Genomic_DNA"/>
</dbReference>
<dbReference type="AlphaFoldDB" id="A0A1I0YL73"/>
<proteinExistence type="predicted"/>